<sequence>MTHHAQIIVMLTDLSELRGECVEIIAATKADHPADLLLPRVDRYPIRDQGFTITADQFILLADTVLLRQLAKRACAHKKAGWSDELLNITPNQMSRLMGNAQNIQCLSIDGQDFPFQADRDDTFIHTL</sequence>
<dbReference type="Proteomes" id="UP000041770">
    <property type="component" value="Unassembled WGS sequence"/>
</dbReference>
<accession>A0A655VIP7</accession>
<evidence type="ECO:0000313" key="1">
    <source>
        <dbReference type="EMBL" id="CSC46573.1"/>
    </source>
</evidence>
<gene>
    <name evidence="1" type="ORF">ERS013200_01474</name>
</gene>
<dbReference type="AlphaFoldDB" id="A0A655VIP7"/>
<proteinExistence type="predicted"/>
<evidence type="ECO:0000313" key="2">
    <source>
        <dbReference type="Proteomes" id="UP000041770"/>
    </source>
</evidence>
<reference evidence="1 2" key="1">
    <citation type="submission" date="2015-07" db="EMBL/GenBank/DDBJ databases">
        <authorList>
            <consortium name="Pathogen Informatics"/>
        </authorList>
    </citation>
    <scope>NUCLEOTIDE SEQUENCE [LARGE SCALE GENOMIC DNA]</scope>
    <source>
        <strain evidence="1 2">A316</strain>
    </source>
</reference>
<name>A0A655VIP7_VIBCL</name>
<protein>
    <submittedName>
        <fullName evidence="1">Uncharacterized protein</fullName>
    </submittedName>
</protein>
<dbReference type="EMBL" id="CWQY01000007">
    <property type="protein sequence ID" value="CSC46573.1"/>
    <property type="molecule type" value="Genomic_DNA"/>
</dbReference>
<organism evidence="1 2">
    <name type="scientific">Vibrio cholerae</name>
    <dbReference type="NCBI Taxonomy" id="666"/>
    <lineage>
        <taxon>Bacteria</taxon>
        <taxon>Pseudomonadati</taxon>
        <taxon>Pseudomonadota</taxon>
        <taxon>Gammaproteobacteria</taxon>
        <taxon>Vibrionales</taxon>
        <taxon>Vibrionaceae</taxon>
        <taxon>Vibrio</taxon>
    </lineage>
</organism>